<organism evidence="8 9">
    <name type="scientific">Gandjariella thermophila</name>
    <dbReference type="NCBI Taxonomy" id="1931992"/>
    <lineage>
        <taxon>Bacteria</taxon>
        <taxon>Bacillati</taxon>
        <taxon>Actinomycetota</taxon>
        <taxon>Actinomycetes</taxon>
        <taxon>Pseudonocardiales</taxon>
        <taxon>Pseudonocardiaceae</taxon>
        <taxon>Gandjariella</taxon>
    </lineage>
</organism>
<dbReference type="PANTHER" id="PTHR23501:SF154">
    <property type="entry name" value="MULTIDRUG-EFFLUX TRANSPORTER RV1634-RELATED"/>
    <property type="match status" value="1"/>
</dbReference>
<feature type="region of interest" description="Disordered" evidence="5">
    <location>
        <begin position="221"/>
        <end position="242"/>
    </location>
</feature>
<dbReference type="EMBL" id="BJFL01000018">
    <property type="protein sequence ID" value="GDY31878.1"/>
    <property type="molecule type" value="Genomic_DNA"/>
</dbReference>
<comment type="caution">
    <text evidence="8">The sequence shown here is derived from an EMBL/GenBank/DDBJ whole genome shotgun (WGS) entry which is preliminary data.</text>
</comment>
<evidence type="ECO:0000256" key="6">
    <source>
        <dbReference type="SAM" id="Phobius"/>
    </source>
</evidence>
<keyword evidence="2 6" id="KW-0812">Transmembrane</keyword>
<feature type="transmembrane region" description="Helical" evidence="6">
    <location>
        <begin position="115"/>
        <end position="136"/>
    </location>
</feature>
<reference evidence="9" key="1">
    <citation type="submission" date="2019-04" db="EMBL/GenBank/DDBJ databases">
        <title>Draft genome sequence of Pseudonocardiaceae bacterium SL3-2-4.</title>
        <authorList>
            <person name="Ningsih F."/>
            <person name="Yokota A."/>
            <person name="Sakai Y."/>
            <person name="Nanatani K."/>
            <person name="Yabe S."/>
            <person name="Oetari A."/>
            <person name="Sjamsuridzal W."/>
        </authorList>
    </citation>
    <scope>NUCLEOTIDE SEQUENCE [LARGE SCALE GENOMIC DNA]</scope>
    <source>
        <strain evidence="9">SL3-2-4</strain>
    </source>
</reference>
<dbReference type="InterPro" id="IPR020846">
    <property type="entry name" value="MFS_dom"/>
</dbReference>
<feature type="transmembrane region" description="Helical" evidence="6">
    <location>
        <begin position="437"/>
        <end position="455"/>
    </location>
</feature>
<dbReference type="PANTHER" id="PTHR23501">
    <property type="entry name" value="MAJOR FACILITATOR SUPERFAMILY"/>
    <property type="match status" value="1"/>
</dbReference>
<feature type="transmembrane region" description="Helical" evidence="6">
    <location>
        <begin position="21"/>
        <end position="42"/>
    </location>
</feature>
<feature type="transmembrane region" description="Helical" evidence="6">
    <location>
        <begin position="85"/>
        <end position="109"/>
    </location>
</feature>
<dbReference type="GO" id="GO:0022857">
    <property type="term" value="F:transmembrane transporter activity"/>
    <property type="evidence" value="ECO:0007669"/>
    <property type="project" value="InterPro"/>
</dbReference>
<feature type="transmembrane region" description="Helical" evidence="6">
    <location>
        <begin position="143"/>
        <end position="165"/>
    </location>
</feature>
<feature type="transmembrane region" description="Helical" evidence="6">
    <location>
        <begin position="461"/>
        <end position="481"/>
    </location>
</feature>
<sequence length="490" mass="49589">MTTERAVGTGTVPAATRRAATVGMVLVVTLAAFEAMGVGTALPTLVADLHGERLYSWPLTTFLAAEVIGTVVSGRVCDRRGPAPALVTGPSLFLVGLLVSGTATAMPALLAGRVLQGLGGGVVVVALYVMIATVFGERDRPRAFAVISACWVVPALVGPTIAGLLTQFASWRWVFLGLAPLELSGILALLLVARRLLAAPEPRPAPVPALADPAAGRVAEPESAVSPPVEPEPATPSPGASRRGLPLAAVAAATGLSALTWAAQHPSLTSLALGAAGLALLLAAVHRLLPPGTLAARPGLATVVLARALLAGTFFGVQAYLPLTLTAVHGWSPAAAGVPLTVGSVGWSIASWWQGRHPDLPRQVLVRRGLLVLAAGVAVAAAVGPHWAPPWLALPAWLLAGMGMGLGTTGVSVLVLRLSPAEDRGFNSAAMQLSDMLGQATFIGLGGVAVATLASPRQPTAAVVPLDLVLAAVALAGAALVTRRVRPTSD</sequence>
<feature type="domain" description="Major facilitator superfamily (MFS) profile" evidence="7">
    <location>
        <begin position="20"/>
        <end position="489"/>
    </location>
</feature>
<keyword evidence="9" id="KW-1185">Reference proteome</keyword>
<feature type="transmembrane region" description="Helical" evidence="6">
    <location>
        <begin position="365"/>
        <end position="388"/>
    </location>
</feature>
<evidence type="ECO:0000313" key="8">
    <source>
        <dbReference type="EMBL" id="GDY31878.1"/>
    </source>
</evidence>
<dbReference type="Proteomes" id="UP000298860">
    <property type="component" value="Unassembled WGS sequence"/>
</dbReference>
<proteinExistence type="predicted"/>
<dbReference type="PRINTS" id="PR01035">
    <property type="entry name" value="TCRTETA"/>
</dbReference>
<evidence type="ECO:0000256" key="2">
    <source>
        <dbReference type="ARBA" id="ARBA00022692"/>
    </source>
</evidence>
<evidence type="ECO:0000313" key="9">
    <source>
        <dbReference type="Proteomes" id="UP000298860"/>
    </source>
</evidence>
<evidence type="ECO:0000256" key="3">
    <source>
        <dbReference type="ARBA" id="ARBA00022989"/>
    </source>
</evidence>
<feature type="transmembrane region" description="Helical" evidence="6">
    <location>
        <begin position="245"/>
        <end position="263"/>
    </location>
</feature>
<feature type="transmembrane region" description="Helical" evidence="6">
    <location>
        <begin position="171"/>
        <end position="193"/>
    </location>
</feature>
<feature type="transmembrane region" description="Helical" evidence="6">
    <location>
        <begin position="394"/>
        <end position="416"/>
    </location>
</feature>
<evidence type="ECO:0000256" key="1">
    <source>
        <dbReference type="ARBA" id="ARBA00004651"/>
    </source>
</evidence>
<dbReference type="Gene3D" id="1.20.1720.10">
    <property type="entry name" value="Multidrug resistance protein D"/>
    <property type="match status" value="1"/>
</dbReference>
<name>A0A4D4JB45_9PSEU</name>
<keyword evidence="4 6" id="KW-0472">Membrane</keyword>
<dbReference type="InterPro" id="IPR011701">
    <property type="entry name" value="MFS"/>
</dbReference>
<feature type="transmembrane region" description="Helical" evidence="6">
    <location>
        <begin position="54"/>
        <end position="73"/>
    </location>
</feature>
<feature type="transmembrane region" description="Helical" evidence="6">
    <location>
        <begin position="301"/>
        <end position="321"/>
    </location>
</feature>
<evidence type="ECO:0000256" key="5">
    <source>
        <dbReference type="SAM" id="MobiDB-lite"/>
    </source>
</evidence>
<dbReference type="Gene3D" id="1.20.1250.20">
    <property type="entry name" value="MFS general substrate transporter like domains"/>
    <property type="match status" value="1"/>
</dbReference>
<dbReference type="RefSeq" id="WP_225978496.1">
    <property type="nucleotide sequence ID" value="NZ_BJFL01000018.1"/>
</dbReference>
<evidence type="ECO:0000256" key="4">
    <source>
        <dbReference type="ARBA" id="ARBA00023136"/>
    </source>
</evidence>
<gene>
    <name evidence="8" type="ORF">GTS_35110</name>
</gene>
<evidence type="ECO:0000259" key="7">
    <source>
        <dbReference type="PROSITE" id="PS50850"/>
    </source>
</evidence>
<feature type="transmembrane region" description="Helical" evidence="6">
    <location>
        <begin position="269"/>
        <end position="289"/>
    </location>
</feature>
<dbReference type="InterPro" id="IPR036259">
    <property type="entry name" value="MFS_trans_sf"/>
</dbReference>
<dbReference type="InterPro" id="IPR001958">
    <property type="entry name" value="Tet-R_TetA/multi-R_MdtG-like"/>
</dbReference>
<keyword evidence="3 6" id="KW-1133">Transmembrane helix</keyword>
<dbReference type="Pfam" id="PF07690">
    <property type="entry name" value="MFS_1"/>
    <property type="match status" value="1"/>
</dbReference>
<dbReference type="GO" id="GO:0005886">
    <property type="term" value="C:plasma membrane"/>
    <property type="evidence" value="ECO:0007669"/>
    <property type="project" value="UniProtKB-SubCell"/>
</dbReference>
<feature type="transmembrane region" description="Helical" evidence="6">
    <location>
        <begin position="333"/>
        <end position="353"/>
    </location>
</feature>
<comment type="subcellular location">
    <subcellularLocation>
        <location evidence="1">Cell membrane</location>
        <topology evidence="1">Multi-pass membrane protein</topology>
    </subcellularLocation>
</comment>
<dbReference type="AlphaFoldDB" id="A0A4D4JB45"/>
<accession>A0A4D4JB45</accession>
<dbReference type="PROSITE" id="PS50850">
    <property type="entry name" value="MFS"/>
    <property type="match status" value="1"/>
</dbReference>
<dbReference type="SUPFAM" id="SSF103473">
    <property type="entry name" value="MFS general substrate transporter"/>
    <property type="match status" value="1"/>
</dbReference>
<protein>
    <submittedName>
        <fullName evidence="8">MFS transporter</fullName>
    </submittedName>
</protein>